<dbReference type="PRINTS" id="PR00853">
    <property type="entry name" value="XPGRADSUPER"/>
</dbReference>
<organism evidence="15 16">
    <name type="scientific">Iris pallida</name>
    <name type="common">Sweet iris</name>
    <dbReference type="NCBI Taxonomy" id="29817"/>
    <lineage>
        <taxon>Eukaryota</taxon>
        <taxon>Viridiplantae</taxon>
        <taxon>Streptophyta</taxon>
        <taxon>Embryophyta</taxon>
        <taxon>Tracheophyta</taxon>
        <taxon>Spermatophyta</taxon>
        <taxon>Magnoliopsida</taxon>
        <taxon>Liliopsida</taxon>
        <taxon>Asparagales</taxon>
        <taxon>Iridaceae</taxon>
        <taxon>Iridoideae</taxon>
        <taxon>Irideae</taxon>
        <taxon>Iris</taxon>
    </lineage>
</organism>
<keyword evidence="10" id="KW-0234">DNA repair</keyword>
<evidence type="ECO:0000256" key="3">
    <source>
        <dbReference type="ARBA" id="ARBA00005283"/>
    </source>
</evidence>
<feature type="compositionally biased region" description="Low complexity" evidence="12">
    <location>
        <begin position="829"/>
        <end position="842"/>
    </location>
</feature>
<feature type="compositionally biased region" description="Basic and acidic residues" evidence="12">
    <location>
        <begin position="1278"/>
        <end position="1291"/>
    </location>
</feature>
<name>A0AAX6HL65_IRIPA</name>
<dbReference type="GO" id="GO:0006289">
    <property type="term" value="P:nucleotide-excision repair"/>
    <property type="evidence" value="ECO:0007669"/>
    <property type="project" value="InterPro"/>
</dbReference>
<comment type="cofactor">
    <cofactor evidence="1">
        <name>Mg(2+)</name>
        <dbReference type="ChEBI" id="CHEBI:18420"/>
    </cofactor>
</comment>
<dbReference type="InterPro" id="IPR008918">
    <property type="entry name" value="HhH2"/>
</dbReference>
<feature type="region of interest" description="Disordered" evidence="12">
    <location>
        <begin position="867"/>
        <end position="892"/>
    </location>
</feature>
<feature type="compositionally biased region" description="Basic and acidic residues" evidence="12">
    <location>
        <begin position="127"/>
        <end position="146"/>
    </location>
</feature>
<feature type="domain" description="XPG N-terminal" evidence="14">
    <location>
        <begin position="1"/>
        <end position="98"/>
    </location>
</feature>
<dbReference type="GO" id="GO:0004520">
    <property type="term" value="F:DNA endonuclease activity"/>
    <property type="evidence" value="ECO:0007669"/>
    <property type="project" value="TreeGrafter"/>
</dbReference>
<dbReference type="Gene3D" id="3.40.50.1010">
    <property type="entry name" value="5'-nuclease"/>
    <property type="match status" value="2"/>
</dbReference>
<feature type="compositionally biased region" description="Basic and acidic residues" evidence="12">
    <location>
        <begin position="401"/>
        <end position="418"/>
    </location>
</feature>
<feature type="region of interest" description="Disordered" evidence="12">
    <location>
        <begin position="401"/>
        <end position="428"/>
    </location>
</feature>
<evidence type="ECO:0000256" key="6">
    <source>
        <dbReference type="ARBA" id="ARBA00022759"/>
    </source>
</evidence>
<evidence type="ECO:0000313" key="16">
    <source>
        <dbReference type="Proteomes" id="UP001140949"/>
    </source>
</evidence>
<feature type="compositionally biased region" description="Basic and acidic residues" evidence="12">
    <location>
        <begin position="1419"/>
        <end position="1429"/>
    </location>
</feature>
<dbReference type="InterPro" id="IPR006084">
    <property type="entry name" value="XPG/Rad2"/>
</dbReference>
<comment type="subcellular location">
    <subcellularLocation>
        <location evidence="2">Nucleus</location>
    </subcellularLocation>
</comment>
<feature type="region of interest" description="Disordered" evidence="12">
    <location>
        <begin position="1417"/>
        <end position="1436"/>
    </location>
</feature>
<dbReference type="PROSITE" id="PS00842">
    <property type="entry name" value="XPG_2"/>
    <property type="match status" value="1"/>
</dbReference>
<dbReference type="FunFam" id="1.10.150.20:FF:000050">
    <property type="entry name" value="DNA repair protein UVH3"/>
    <property type="match status" value="1"/>
</dbReference>
<reference evidence="15" key="1">
    <citation type="journal article" date="2023" name="GigaByte">
        <title>Genome assembly of the bearded iris, Iris pallida Lam.</title>
        <authorList>
            <person name="Bruccoleri R.E."/>
            <person name="Oakeley E.J."/>
            <person name="Faust A.M.E."/>
            <person name="Altorfer M."/>
            <person name="Dessus-Babus S."/>
            <person name="Burckhardt D."/>
            <person name="Oertli M."/>
            <person name="Naumann U."/>
            <person name="Petersen F."/>
            <person name="Wong J."/>
        </authorList>
    </citation>
    <scope>NUCLEOTIDE SEQUENCE</scope>
    <source>
        <strain evidence="15">GSM-AAB239-AS_SAM_17_03QT</strain>
    </source>
</reference>
<evidence type="ECO:0000256" key="9">
    <source>
        <dbReference type="ARBA" id="ARBA00022842"/>
    </source>
</evidence>
<evidence type="ECO:0000256" key="2">
    <source>
        <dbReference type="ARBA" id="ARBA00004123"/>
    </source>
</evidence>
<feature type="region of interest" description="Disordered" evidence="12">
    <location>
        <begin position="168"/>
        <end position="194"/>
    </location>
</feature>
<sequence>MGVQGLWELLAPVGRRVSVETLAGKRLAVDASIWMVQFVKAMRDDKGDMVRNAHLLGFLRRILKLLFLRARPVFVFDGGTPALKRRTIAARRRQRDAARAKIRKTAEKLLLNHLKSKRLEELAEEIKRGKKEGDAKGKKVVDEGGEKGASVAEQENFDAMLAASLAAEEEEFANDEGPSSAGDAHGGGDDDEDEEMIFPVASGNIDPAILASLPPSMQLDLLVQMRENLMAENRQKYQKIKKTPTKFSELQIQSYLKTVAFRREIDEVQKCATGRGLGGVQTSRIASEANREFIFSSSFTGDKNMLSSTTAESNRVEAPQKPITRVLLKRNLFASESKSSSDASVDKVASDIGHEVETYRDERGRLRVSRVRGCGIRMTRDLQRNLDLMKEYEQELSMRGMHTDPKTKYTKDSDEAKRYPGINSPSIASINEENSRNISGTSGTLTQDGNRCSDHLSDLGSRSSIEISFLENDSGVKDTDDDLFLDLVSGSSTSKLYSERILPDGTTEEFESECVWEEGVLDDITRSQIRDHDKDSHLPFAEINSEDEVEWEEGGSNVPEVVIDCQAELEKVVPLGMLEEEAAIQEAIRRSLQDIEEQKPTNAGLGISTEDRNFVESLQNVKFDESRDITHQPFEKHPERSPMLSATADGHDQLQYPCRKNVLRTSDSPEDHSPPFTICGINLDDKASSRGGTNTKLISFSVTTDSIQRMSQVNGSLLPEEVFECQVTQGDLCTDENTSFGAETMEKSISSSIINDSFGRTQQVNNVGSEGAEDQVTCGVPCMDAFEQTREEPISGKCREENAHTTPNIDLDTVGKPDSDLVDAHVLHSQSSQLSQSLGSSGKVRDSQKTSPLRKMVVNNDLVQEYVPGSGISVPNTEEHPLKGKSQEDDHNLVSDVNLDEEISFLRQERVDLGDERRRLESNAESVSSEMFAECQELLQMFGLPFIIAPMEAEAQCAYMEMMNLVDGVVTDDSDVFLFGSRSVYKNIFDDRKYVETYFMKDIESELGLSRDILIRMALLLGSDYTEGVSGIGIVNAIEVVRAFPEEDGLQKFREWIESPDPAIFGKLGTPARNPKRRSSKSNKKDSDATGENAEASEEATHETQPSTDDIHYIKETFMDKHRNVSKNWHLPSSFPSASVVSAYTTPQVDESTEPFTWGKPDLFLLRKLCWESFGWSNKKSDELLLPVLKEYNKHETQLRLEAFYTFNERFAKIRSQRIKKAVKGITGKRSTVLMDDLVQEGSSSGKKKGSIPSASEECISEGFASKRKRGDSTSGPEECKTESSKVKDTSMSKSSKRPGRQKSGNQKTQTEHGGAEPVVLEGGKNHRSGMSADVRGGGRGRNENVDYEPTESNSRDGCDAQVELGKHIQVPETMSELRRSMRRRKHVVYTEKNIEHEDDGSDAAVVLQEPVDQGSSIRFRDVPGHEEGLNQNPDAFSRDYLVSGGGFCMEENEGGAFHPDASPIRSLSEKESMVREGNSCSLDGDDGQPSLVVEDIHSREYLLSGGGGFCTNGSGTQTYAVHPDQSPTKKDLDPGRITEEINHENSAAIKDAHVLYSENAGEGEANLGLRAMPSLRRKRRKVNS</sequence>
<dbReference type="CDD" id="cd09868">
    <property type="entry name" value="PIN_XPG_RAD2"/>
    <property type="match status" value="2"/>
</dbReference>
<dbReference type="CDD" id="cd09904">
    <property type="entry name" value="H3TH_XPG"/>
    <property type="match status" value="1"/>
</dbReference>
<dbReference type="InterPro" id="IPR001044">
    <property type="entry name" value="XPG/Rad2_eukaryotes"/>
</dbReference>
<feature type="region of interest" description="Disordered" evidence="12">
    <location>
        <begin position="127"/>
        <end position="153"/>
    </location>
</feature>
<evidence type="ECO:0000256" key="10">
    <source>
        <dbReference type="ARBA" id="ARBA00023204"/>
    </source>
</evidence>
<dbReference type="SUPFAM" id="SSF47807">
    <property type="entry name" value="5' to 3' exonuclease, C-terminal subdomain"/>
    <property type="match status" value="1"/>
</dbReference>
<accession>A0AAX6HL65</accession>
<dbReference type="SMART" id="SM00484">
    <property type="entry name" value="XPGI"/>
    <property type="match status" value="1"/>
</dbReference>
<dbReference type="Pfam" id="PF00867">
    <property type="entry name" value="XPG_I"/>
    <property type="match status" value="1"/>
</dbReference>
<dbReference type="InterPro" id="IPR019974">
    <property type="entry name" value="XPG_CS"/>
</dbReference>
<evidence type="ECO:0000256" key="8">
    <source>
        <dbReference type="ARBA" id="ARBA00022801"/>
    </source>
</evidence>
<evidence type="ECO:0000259" key="14">
    <source>
        <dbReference type="SMART" id="SM00485"/>
    </source>
</evidence>
<evidence type="ECO:0000256" key="5">
    <source>
        <dbReference type="ARBA" id="ARBA00022723"/>
    </source>
</evidence>
<dbReference type="PRINTS" id="PR00066">
    <property type="entry name" value="XRODRMPGMNTG"/>
</dbReference>
<evidence type="ECO:0000259" key="13">
    <source>
        <dbReference type="SMART" id="SM00484"/>
    </source>
</evidence>
<keyword evidence="11" id="KW-0539">Nucleus</keyword>
<dbReference type="PANTHER" id="PTHR16171">
    <property type="entry name" value="DNA REPAIR PROTEIN COMPLEMENTING XP-G CELLS-RELATED"/>
    <property type="match status" value="1"/>
</dbReference>
<comment type="similarity">
    <text evidence="3">Belongs to the XPG/RAD2 endonuclease family. XPG subfamily.</text>
</comment>
<feature type="region of interest" description="Disordered" evidence="12">
    <location>
        <begin position="1563"/>
        <end position="1585"/>
    </location>
</feature>
<dbReference type="SUPFAM" id="SSF88723">
    <property type="entry name" value="PIN domain-like"/>
    <property type="match status" value="1"/>
</dbReference>
<evidence type="ECO:0000256" key="12">
    <source>
        <dbReference type="SAM" id="MobiDB-lite"/>
    </source>
</evidence>
<evidence type="ECO:0000256" key="4">
    <source>
        <dbReference type="ARBA" id="ARBA00022722"/>
    </source>
</evidence>
<dbReference type="Proteomes" id="UP001140949">
    <property type="component" value="Unassembled WGS sequence"/>
</dbReference>
<feature type="compositionally biased region" description="Basic residues" evidence="12">
    <location>
        <begin position="1576"/>
        <end position="1585"/>
    </location>
</feature>
<keyword evidence="4" id="KW-0540">Nuclease</keyword>
<feature type="region of interest" description="Disordered" evidence="12">
    <location>
        <begin position="1239"/>
        <end position="1358"/>
    </location>
</feature>
<evidence type="ECO:0000256" key="11">
    <source>
        <dbReference type="ARBA" id="ARBA00023242"/>
    </source>
</evidence>
<feature type="domain" description="XPG-I" evidence="13">
    <location>
        <begin position="940"/>
        <end position="1009"/>
    </location>
</feature>
<feature type="region of interest" description="Disordered" evidence="12">
    <location>
        <begin position="1064"/>
        <end position="1109"/>
    </location>
</feature>
<dbReference type="SMART" id="SM00485">
    <property type="entry name" value="XPGN"/>
    <property type="match status" value="1"/>
</dbReference>
<keyword evidence="5" id="KW-0479">Metal-binding</keyword>
<feature type="compositionally biased region" description="Basic and acidic residues" evidence="12">
    <location>
        <begin position="877"/>
        <end position="892"/>
    </location>
</feature>
<keyword evidence="9" id="KW-0460">Magnesium</keyword>
<dbReference type="FunFam" id="3.40.50.1010:FF:000031">
    <property type="entry name" value="DNA repair protein UVH3"/>
    <property type="match status" value="1"/>
</dbReference>
<keyword evidence="7" id="KW-0227">DNA damage</keyword>
<dbReference type="GO" id="GO:0003697">
    <property type="term" value="F:single-stranded DNA binding"/>
    <property type="evidence" value="ECO:0007669"/>
    <property type="project" value="InterPro"/>
</dbReference>
<comment type="caution">
    <text evidence="15">The sequence shown here is derived from an EMBL/GenBank/DDBJ whole genome shotgun (WGS) entry which is preliminary data.</text>
</comment>
<dbReference type="Pfam" id="PF00752">
    <property type="entry name" value="XPG_N"/>
    <property type="match status" value="1"/>
</dbReference>
<dbReference type="InterPro" id="IPR006085">
    <property type="entry name" value="XPG_DNA_repair_N"/>
</dbReference>
<keyword evidence="8" id="KW-0378">Hydrolase</keyword>
<dbReference type="InterPro" id="IPR036279">
    <property type="entry name" value="5-3_exonuclease_C_sf"/>
</dbReference>
<evidence type="ECO:0000313" key="15">
    <source>
        <dbReference type="EMBL" id="KAJ6841304.1"/>
    </source>
</evidence>
<proteinExistence type="inferred from homology"/>
<dbReference type="Gene3D" id="1.10.150.20">
    <property type="entry name" value="5' to 3' exonuclease, C-terminal subdomain"/>
    <property type="match status" value="1"/>
</dbReference>
<keyword evidence="16" id="KW-1185">Reference proteome</keyword>
<reference evidence="15" key="2">
    <citation type="submission" date="2023-04" db="EMBL/GenBank/DDBJ databases">
        <authorList>
            <person name="Bruccoleri R.E."/>
            <person name="Oakeley E.J."/>
            <person name="Faust A.-M."/>
            <person name="Dessus-Babus S."/>
            <person name="Altorfer M."/>
            <person name="Burckhardt D."/>
            <person name="Oertli M."/>
            <person name="Naumann U."/>
            <person name="Petersen F."/>
            <person name="Wong J."/>
        </authorList>
    </citation>
    <scope>NUCLEOTIDE SEQUENCE</scope>
    <source>
        <strain evidence="15">GSM-AAB239-AS_SAM_17_03QT</strain>
        <tissue evidence="15">Leaf</tissue>
    </source>
</reference>
<gene>
    <name evidence="15" type="ORF">M6B38_308420</name>
</gene>
<feature type="region of interest" description="Disordered" evidence="12">
    <location>
        <begin position="829"/>
        <end position="854"/>
    </location>
</feature>
<dbReference type="GO" id="GO:0046872">
    <property type="term" value="F:metal ion binding"/>
    <property type="evidence" value="ECO:0007669"/>
    <property type="project" value="UniProtKB-KW"/>
</dbReference>
<dbReference type="EMBL" id="JANAVB010008795">
    <property type="protein sequence ID" value="KAJ6841304.1"/>
    <property type="molecule type" value="Genomic_DNA"/>
</dbReference>
<dbReference type="PANTHER" id="PTHR16171:SF7">
    <property type="entry name" value="DNA REPAIR PROTEIN RAD2"/>
    <property type="match status" value="1"/>
</dbReference>
<dbReference type="GO" id="GO:0016788">
    <property type="term" value="F:hydrolase activity, acting on ester bonds"/>
    <property type="evidence" value="ECO:0007669"/>
    <property type="project" value="InterPro"/>
</dbReference>
<protein>
    <submittedName>
        <fullName evidence="15">DNA repair protein UVH3</fullName>
    </submittedName>
</protein>
<keyword evidence="6" id="KW-0255">Endonuclease</keyword>
<dbReference type="FunFam" id="3.40.50.1010:FF:000029">
    <property type="entry name" value="DNA repair protein UVH3"/>
    <property type="match status" value="1"/>
</dbReference>
<evidence type="ECO:0000256" key="7">
    <source>
        <dbReference type="ARBA" id="ARBA00022763"/>
    </source>
</evidence>
<dbReference type="SMART" id="SM00279">
    <property type="entry name" value="HhH2"/>
    <property type="match status" value="1"/>
</dbReference>
<dbReference type="GO" id="GO:0005634">
    <property type="term" value="C:nucleus"/>
    <property type="evidence" value="ECO:0007669"/>
    <property type="project" value="UniProtKB-SubCell"/>
</dbReference>
<dbReference type="InterPro" id="IPR029060">
    <property type="entry name" value="PIN-like_dom_sf"/>
</dbReference>
<evidence type="ECO:0000256" key="1">
    <source>
        <dbReference type="ARBA" id="ARBA00001946"/>
    </source>
</evidence>
<dbReference type="InterPro" id="IPR006086">
    <property type="entry name" value="XPG-I_dom"/>
</dbReference>